<dbReference type="AlphaFoldDB" id="A0A0C3I8I3"/>
<organism evidence="1 2">
    <name type="scientific">Pisolithus tinctorius Marx 270</name>
    <dbReference type="NCBI Taxonomy" id="870435"/>
    <lineage>
        <taxon>Eukaryota</taxon>
        <taxon>Fungi</taxon>
        <taxon>Dikarya</taxon>
        <taxon>Basidiomycota</taxon>
        <taxon>Agaricomycotina</taxon>
        <taxon>Agaricomycetes</taxon>
        <taxon>Agaricomycetidae</taxon>
        <taxon>Boletales</taxon>
        <taxon>Sclerodermatineae</taxon>
        <taxon>Pisolithaceae</taxon>
        <taxon>Pisolithus</taxon>
    </lineage>
</organism>
<keyword evidence="2" id="KW-1185">Reference proteome</keyword>
<proteinExistence type="predicted"/>
<gene>
    <name evidence="1" type="ORF">M404DRAFT_947907</name>
</gene>
<name>A0A0C3I8I3_PISTI</name>
<dbReference type="Proteomes" id="UP000054217">
    <property type="component" value="Unassembled WGS sequence"/>
</dbReference>
<accession>A0A0C3I8I3</accession>
<dbReference type="InParanoid" id="A0A0C3I8I3"/>
<reference evidence="2" key="2">
    <citation type="submission" date="2015-01" db="EMBL/GenBank/DDBJ databases">
        <title>Evolutionary Origins and Diversification of the Mycorrhizal Mutualists.</title>
        <authorList>
            <consortium name="DOE Joint Genome Institute"/>
            <consortium name="Mycorrhizal Genomics Consortium"/>
            <person name="Kohler A."/>
            <person name="Kuo A."/>
            <person name="Nagy L.G."/>
            <person name="Floudas D."/>
            <person name="Copeland A."/>
            <person name="Barry K.W."/>
            <person name="Cichocki N."/>
            <person name="Veneault-Fourrey C."/>
            <person name="LaButti K."/>
            <person name="Lindquist E.A."/>
            <person name="Lipzen A."/>
            <person name="Lundell T."/>
            <person name="Morin E."/>
            <person name="Murat C."/>
            <person name="Riley R."/>
            <person name="Ohm R."/>
            <person name="Sun H."/>
            <person name="Tunlid A."/>
            <person name="Henrissat B."/>
            <person name="Grigoriev I.V."/>
            <person name="Hibbett D.S."/>
            <person name="Martin F."/>
        </authorList>
    </citation>
    <scope>NUCLEOTIDE SEQUENCE [LARGE SCALE GENOMIC DNA]</scope>
    <source>
        <strain evidence="2">Marx 270</strain>
    </source>
</reference>
<protein>
    <submittedName>
        <fullName evidence="1">Uncharacterized protein</fullName>
    </submittedName>
</protein>
<dbReference type="OrthoDB" id="10004862at2759"/>
<dbReference type="STRING" id="870435.A0A0C3I8I3"/>
<dbReference type="HOGENOM" id="CLU_819192_0_0_1"/>
<evidence type="ECO:0000313" key="2">
    <source>
        <dbReference type="Proteomes" id="UP000054217"/>
    </source>
</evidence>
<reference evidence="1 2" key="1">
    <citation type="submission" date="2014-04" db="EMBL/GenBank/DDBJ databases">
        <authorList>
            <consortium name="DOE Joint Genome Institute"/>
            <person name="Kuo A."/>
            <person name="Kohler A."/>
            <person name="Costa M.D."/>
            <person name="Nagy L.G."/>
            <person name="Floudas D."/>
            <person name="Copeland A."/>
            <person name="Barry K.W."/>
            <person name="Cichocki N."/>
            <person name="Veneault-Fourrey C."/>
            <person name="LaButti K."/>
            <person name="Lindquist E.A."/>
            <person name="Lipzen A."/>
            <person name="Lundell T."/>
            <person name="Morin E."/>
            <person name="Murat C."/>
            <person name="Sun H."/>
            <person name="Tunlid A."/>
            <person name="Henrissat B."/>
            <person name="Grigoriev I.V."/>
            <person name="Hibbett D.S."/>
            <person name="Martin F."/>
            <person name="Nordberg H.P."/>
            <person name="Cantor M.N."/>
            <person name="Hua S.X."/>
        </authorList>
    </citation>
    <scope>NUCLEOTIDE SEQUENCE [LARGE SCALE GENOMIC DNA]</scope>
    <source>
        <strain evidence="1 2">Marx 270</strain>
    </source>
</reference>
<dbReference type="EMBL" id="KN832171">
    <property type="protein sequence ID" value="KIN93417.1"/>
    <property type="molecule type" value="Genomic_DNA"/>
</dbReference>
<evidence type="ECO:0000313" key="1">
    <source>
        <dbReference type="EMBL" id="KIN93417.1"/>
    </source>
</evidence>
<sequence>MSFGFGGPIRLCLGFKESLCLPLIIPGVWIITCGHWLRGIIAEGLAWTAVHPAGAMTLISRLLFTPEPTTLLTELEKQNMCFFSSRVLDKHEFAAMLEPHGEIFNKYAEMRCCNTKNQEDLEMYLEEIIFTDMLMYGVGSWDGNDAKYRANFFTHWQAGFVMELLSKDGVDVDPNYTYLGVSVFLRVAWLMSAALGWVVQAMTDVPPKLDQTADDPFHCKPEIPVVVPPTGAHGISPHSAEAAATIQVPPKRPHTEQLFYVPKPPLSAISPQRFPGADPESTDALIRTLSHNHIAWHIFFNCKELRKTAAWATVIAQGFIPHVGSVQYGAPDPPEKCDH</sequence>